<dbReference type="PROSITE" id="PS51257">
    <property type="entry name" value="PROKAR_LIPOPROTEIN"/>
    <property type="match status" value="1"/>
</dbReference>
<keyword evidence="1" id="KW-0812">Transmembrane</keyword>
<gene>
    <name evidence="2" type="ORF">DQQ10_10910</name>
</gene>
<keyword evidence="1" id="KW-0472">Membrane</keyword>
<dbReference type="EMBL" id="QMFY01000004">
    <property type="protein sequence ID" value="RAW01404.1"/>
    <property type="molecule type" value="Genomic_DNA"/>
</dbReference>
<protein>
    <recommendedName>
        <fullName evidence="4">Phosphatidate cytidylyltransferase</fullName>
    </recommendedName>
</protein>
<feature type="transmembrane region" description="Helical" evidence="1">
    <location>
        <begin position="34"/>
        <end position="54"/>
    </location>
</feature>
<evidence type="ECO:0008006" key="4">
    <source>
        <dbReference type="Google" id="ProtNLM"/>
    </source>
</evidence>
<dbReference type="Proteomes" id="UP000251889">
    <property type="component" value="Unassembled WGS sequence"/>
</dbReference>
<evidence type="ECO:0000313" key="3">
    <source>
        <dbReference type="Proteomes" id="UP000251889"/>
    </source>
</evidence>
<reference evidence="2 3" key="1">
    <citation type="submission" date="2018-06" db="EMBL/GenBank/DDBJ databases">
        <title>Chryseolinea flavus sp. nov., a member of the phylum Bacteroidetes isolated from soil.</title>
        <authorList>
            <person name="Li Y."/>
            <person name="Wang J."/>
        </authorList>
    </citation>
    <scope>NUCLEOTIDE SEQUENCE [LARGE SCALE GENOMIC DNA]</scope>
    <source>
        <strain evidence="2 3">SDU1-6</strain>
    </source>
</reference>
<keyword evidence="1" id="KW-1133">Transmembrane helix</keyword>
<proteinExistence type="predicted"/>
<comment type="caution">
    <text evidence="2">The sequence shown here is derived from an EMBL/GenBank/DDBJ whole genome shotgun (WGS) entry which is preliminary data.</text>
</comment>
<name>A0A364Y505_9BACT</name>
<organism evidence="2 3">
    <name type="scientific">Pseudochryseolinea flava</name>
    <dbReference type="NCBI Taxonomy" id="2059302"/>
    <lineage>
        <taxon>Bacteria</taxon>
        <taxon>Pseudomonadati</taxon>
        <taxon>Bacteroidota</taxon>
        <taxon>Cytophagia</taxon>
        <taxon>Cytophagales</taxon>
        <taxon>Fulvivirgaceae</taxon>
        <taxon>Pseudochryseolinea</taxon>
    </lineage>
</organism>
<keyword evidence="3" id="KW-1185">Reference proteome</keyword>
<evidence type="ECO:0000313" key="2">
    <source>
        <dbReference type="EMBL" id="RAW01404.1"/>
    </source>
</evidence>
<sequence length="60" mass="6708">MQMKTINYRSLFWIFVLAMSMTSCELVGDIFSAGVYTGIFLVVFVVVIIIVVIARMGKKG</sequence>
<accession>A0A364Y505</accession>
<dbReference type="AlphaFoldDB" id="A0A364Y505"/>
<evidence type="ECO:0000256" key="1">
    <source>
        <dbReference type="SAM" id="Phobius"/>
    </source>
</evidence>